<evidence type="ECO:0000256" key="3">
    <source>
        <dbReference type="ARBA" id="ARBA00022801"/>
    </source>
</evidence>
<keyword evidence="2" id="KW-0479">Metal-binding</keyword>
<keyword evidence="1 6" id="KW-0645">Protease</keyword>
<keyword evidence="4 6" id="KW-0862">Zinc</keyword>
<dbReference type="CDD" id="cd07326">
    <property type="entry name" value="M56_BlaR1_MecR1_like"/>
    <property type="match status" value="1"/>
</dbReference>
<evidence type="ECO:0000256" key="1">
    <source>
        <dbReference type="ARBA" id="ARBA00022670"/>
    </source>
</evidence>
<evidence type="ECO:0000256" key="2">
    <source>
        <dbReference type="ARBA" id="ARBA00022723"/>
    </source>
</evidence>
<comment type="caution">
    <text evidence="9">The sequence shown here is derived from an EMBL/GenBank/DDBJ whole genome shotgun (WGS) entry which is preliminary data.</text>
</comment>
<dbReference type="AlphaFoldDB" id="A0A951PDH6"/>
<dbReference type="GO" id="GO:0046872">
    <property type="term" value="F:metal ion binding"/>
    <property type="evidence" value="ECO:0007669"/>
    <property type="project" value="UniProtKB-KW"/>
</dbReference>
<evidence type="ECO:0000313" key="9">
    <source>
        <dbReference type="EMBL" id="MBW4467554.1"/>
    </source>
</evidence>
<dbReference type="InterPro" id="IPR001915">
    <property type="entry name" value="Peptidase_M48"/>
</dbReference>
<dbReference type="Proteomes" id="UP000707356">
    <property type="component" value="Unassembled WGS sequence"/>
</dbReference>
<accession>A0A951PDH6</accession>
<evidence type="ECO:0000259" key="8">
    <source>
        <dbReference type="Pfam" id="PF01435"/>
    </source>
</evidence>
<dbReference type="InterPro" id="IPR052173">
    <property type="entry name" value="Beta-lactam_resp_regulator"/>
</dbReference>
<dbReference type="GO" id="GO:0004222">
    <property type="term" value="F:metalloendopeptidase activity"/>
    <property type="evidence" value="ECO:0007669"/>
    <property type="project" value="InterPro"/>
</dbReference>
<dbReference type="EMBL" id="JAHHHV010000078">
    <property type="protein sequence ID" value="MBW4467554.1"/>
    <property type="molecule type" value="Genomic_DNA"/>
</dbReference>
<dbReference type="GO" id="GO:0006508">
    <property type="term" value="P:proteolysis"/>
    <property type="evidence" value="ECO:0007669"/>
    <property type="project" value="UniProtKB-KW"/>
</dbReference>
<reference evidence="9" key="1">
    <citation type="submission" date="2021-05" db="EMBL/GenBank/DDBJ databases">
        <authorList>
            <person name="Pietrasiak N."/>
            <person name="Ward R."/>
            <person name="Stajich J.E."/>
            <person name="Kurbessoian T."/>
        </authorList>
    </citation>
    <scope>NUCLEOTIDE SEQUENCE</scope>
    <source>
        <strain evidence="9">GSE-TBD4-15B</strain>
    </source>
</reference>
<dbReference type="Gene3D" id="3.30.2010.10">
    <property type="entry name" value="Metalloproteases ('zincins'), catalytic domain"/>
    <property type="match status" value="1"/>
</dbReference>
<evidence type="ECO:0000256" key="5">
    <source>
        <dbReference type="ARBA" id="ARBA00023049"/>
    </source>
</evidence>
<evidence type="ECO:0000256" key="4">
    <source>
        <dbReference type="ARBA" id="ARBA00022833"/>
    </source>
</evidence>
<keyword evidence="3 6" id="KW-0378">Hydrolase</keyword>
<keyword evidence="5 6" id="KW-0482">Metalloprotease</keyword>
<name>A0A951PDH6_9CYAN</name>
<keyword evidence="7" id="KW-1133">Transmembrane helix</keyword>
<feature type="domain" description="Peptidase M48" evidence="8">
    <location>
        <begin position="128"/>
        <end position="180"/>
    </location>
</feature>
<evidence type="ECO:0000256" key="6">
    <source>
        <dbReference type="RuleBase" id="RU003983"/>
    </source>
</evidence>
<keyword evidence="7" id="KW-0472">Membrane</keyword>
<comment type="similarity">
    <text evidence="6">Belongs to the peptidase M48 family.</text>
</comment>
<feature type="transmembrane region" description="Helical" evidence="7">
    <location>
        <begin position="31"/>
        <end position="51"/>
    </location>
</feature>
<evidence type="ECO:0000256" key="7">
    <source>
        <dbReference type="SAM" id="Phobius"/>
    </source>
</evidence>
<comment type="cofactor">
    <cofactor evidence="6">
        <name>Zn(2+)</name>
        <dbReference type="ChEBI" id="CHEBI:29105"/>
    </cofactor>
    <text evidence="6">Binds 1 zinc ion per subunit.</text>
</comment>
<proteinExistence type="inferred from homology"/>
<protein>
    <submittedName>
        <fullName evidence="9">M56 family metallopeptidase</fullName>
    </submittedName>
</protein>
<evidence type="ECO:0000313" key="10">
    <source>
        <dbReference type="Proteomes" id="UP000707356"/>
    </source>
</evidence>
<sequence length="284" mass="32090">MHLHLILLAVGLACIARLLLFRPSQSLRWPYMLGLFLFPPLLLLVTAITILNMGQGQMLGLPVGQIGQICAAALLTGAVILLLWRAGQNWQALRQVRQYPVLRLERLDTAVTAHVLPETAMPFAAQLGFWQSQLVITQGLLSQLSAAQVEAVLAHEQAHVYYRDSFWFFWLGWLRQLTAWMPNTECLWQELLLLRELRADRWASERVDALLLAESLLQMAQAPLRNLDRSFDSSMAVGVSSARIEERIEALLGNLELSQPVDVAHLPWWLLLSFLPLLTTLAHH</sequence>
<reference evidence="9" key="2">
    <citation type="journal article" date="2022" name="Microbiol. Resour. Announc.">
        <title>Metagenome Sequencing to Explore Phylogenomics of Terrestrial Cyanobacteria.</title>
        <authorList>
            <person name="Ward R.D."/>
            <person name="Stajich J.E."/>
            <person name="Johansen J.R."/>
            <person name="Huntemann M."/>
            <person name="Clum A."/>
            <person name="Foster B."/>
            <person name="Foster B."/>
            <person name="Roux S."/>
            <person name="Palaniappan K."/>
            <person name="Varghese N."/>
            <person name="Mukherjee S."/>
            <person name="Reddy T.B.K."/>
            <person name="Daum C."/>
            <person name="Copeland A."/>
            <person name="Chen I.A."/>
            <person name="Ivanova N.N."/>
            <person name="Kyrpides N.C."/>
            <person name="Shapiro N."/>
            <person name="Eloe-Fadrosh E.A."/>
            <person name="Pietrasiak N."/>
        </authorList>
    </citation>
    <scope>NUCLEOTIDE SEQUENCE</scope>
    <source>
        <strain evidence="9">GSE-TBD4-15B</strain>
    </source>
</reference>
<dbReference type="PANTHER" id="PTHR34978">
    <property type="entry name" value="POSSIBLE SENSOR-TRANSDUCER PROTEIN BLAR"/>
    <property type="match status" value="1"/>
</dbReference>
<feature type="transmembrane region" description="Helical" evidence="7">
    <location>
        <begin position="63"/>
        <end position="84"/>
    </location>
</feature>
<dbReference type="PANTHER" id="PTHR34978:SF3">
    <property type="entry name" value="SLR0241 PROTEIN"/>
    <property type="match status" value="1"/>
</dbReference>
<dbReference type="Pfam" id="PF01435">
    <property type="entry name" value="Peptidase_M48"/>
    <property type="match status" value="1"/>
</dbReference>
<gene>
    <name evidence="9" type="ORF">KME07_19175</name>
</gene>
<organism evidence="9 10">
    <name type="scientific">Pegethrix bostrychoides GSE-TBD4-15B</name>
    <dbReference type="NCBI Taxonomy" id="2839662"/>
    <lineage>
        <taxon>Bacteria</taxon>
        <taxon>Bacillati</taxon>
        <taxon>Cyanobacteriota</taxon>
        <taxon>Cyanophyceae</taxon>
        <taxon>Oculatellales</taxon>
        <taxon>Oculatellaceae</taxon>
        <taxon>Pegethrix</taxon>
    </lineage>
</organism>
<keyword evidence="7" id="KW-0812">Transmembrane</keyword>